<dbReference type="Proteomes" id="UP000565155">
    <property type="component" value="Unassembled WGS sequence"/>
</dbReference>
<evidence type="ECO:0000313" key="7">
    <source>
        <dbReference type="Proteomes" id="UP000565155"/>
    </source>
</evidence>
<dbReference type="Pfam" id="PF01343">
    <property type="entry name" value="Peptidase_S49"/>
    <property type="match status" value="1"/>
</dbReference>
<dbReference type="PANTHER" id="PTHR33209">
    <property type="entry name" value="PROTEASE 4"/>
    <property type="match status" value="1"/>
</dbReference>
<protein>
    <submittedName>
        <fullName evidence="6">Signal peptide peptidase SppA</fullName>
    </submittedName>
</protein>
<name>A0A7Y0N2G6_VIBAL</name>
<dbReference type="RefSeq" id="WP_169629889.1">
    <property type="nucleotide sequence ID" value="NZ_JABCMA010000935.1"/>
</dbReference>
<feature type="non-terminal residue" evidence="6">
    <location>
        <position position="156"/>
    </location>
</feature>
<evidence type="ECO:0000256" key="4">
    <source>
        <dbReference type="ARBA" id="ARBA00022825"/>
    </source>
</evidence>
<accession>A0A7Y0N2G6</accession>
<dbReference type="SUPFAM" id="SSF52096">
    <property type="entry name" value="ClpP/crotonase"/>
    <property type="match status" value="1"/>
</dbReference>
<proteinExistence type="inferred from homology"/>
<dbReference type="GO" id="GO:0008236">
    <property type="term" value="F:serine-type peptidase activity"/>
    <property type="evidence" value="ECO:0007669"/>
    <property type="project" value="UniProtKB-KW"/>
</dbReference>
<reference evidence="6 7" key="1">
    <citation type="submission" date="2020-04" db="EMBL/GenBank/DDBJ databases">
        <title>Whole-genome sequencing of Vibrio spp. from China reveals different genetic environments of blaCTX-M-14 among diverse lineages.</title>
        <authorList>
            <person name="Zheng Z."/>
            <person name="Ye L."/>
            <person name="Chen S."/>
        </authorList>
    </citation>
    <scope>NUCLEOTIDE SEQUENCE [LARGE SCALE GENOMIC DNA]</scope>
    <source>
        <strain evidence="6 7">Vb1636</strain>
    </source>
</reference>
<evidence type="ECO:0000313" key="6">
    <source>
        <dbReference type="EMBL" id="NMR77640.1"/>
    </source>
</evidence>
<dbReference type="InterPro" id="IPR002142">
    <property type="entry name" value="Peptidase_S49"/>
</dbReference>
<dbReference type="CDD" id="cd07023">
    <property type="entry name" value="S49_Sppa_N_C"/>
    <property type="match status" value="1"/>
</dbReference>
<organism evidence="6 7">
    <name type="scientific">Vibrio alginolyticus</name>
    <dbReference type="NCBI Taxonomy" id="663"/>
    <lineage>
        <taxon>Bacteria</taxon>
        <taxon>Pseudomonadati</taxon>
        <taxon>Pseudomonadota</taxon>
        <taxon>Gammaproteobacteria</taxon>
        <taxon>Vibrionales</taxon>
        <taxon>Vibrionaceae</taxon>
        <taxon>Vibrio</taxon>
    </lineage>
</organism>
<dbReference type="InterPro" id="IPR047272">
    <property type="entry name" value="S49_SppA_C"/>
</dbReference>
<dbReference type="Gene3D" id="3.90.226.10">
    <property type="entry name" value="2-enoyl-CoA Hydratase, Chain A, domain 1"/>
    <property type="match status" value="1"/>
</dbReference>
<keyword evidence="3" id="KW-0378">Hydrolase</keyword>
<dbReference type="EMBL" id="JABCMA010000935">
    <property type="protein sequence ID" value="NMR77640.1"/>
    <property type="molecule type" value="Genomic_DNA"/>
</dbReference>
<keyword evidence="4" id="KW-0720">Serine protease</keyword>
<dbReference type="InterPro" id="IPR029045">
    <property type="entry name" value="ClpP/crotonase-like_dom_sf"/>
</dbReference>
<comment type="similarity">
    <text evidence="1">Belongs to the peptidase S49 family.</text>
</comment>
<evidence type="ECO:0000256" key="3">
    <source>
        <dbReference type="ARBA" id="ARBA00022801"/>
    </source>
</evidence>
<dbReference type="PANTHER" id="PTHR33209:SF1">
    <property type="entry name" value="PEPTIDASE S49 DOMAIN-CONTAINING PROTEIN"/>
    <property type="match status" value="1"/>
</dbReference>
<evidence type="ECO:0000256" key="2">
    <source>
        <dbReference type="ARBA" id="ARBA00022670"/>
    </source>
</evidence>
<evidence type="ECO:0000256" key="1">
    <source>
        <dbReference type="ARBA" id="ARBA00008683"/>
    </source>
</evidence>
<evidence type="ECO:0000259" key="5">
    <source>
        <dbReference type="Pfam" id="PF01343"/>
    </source>
</evidence>
<dbReference type="GO" id="GO:0006508">
    <property type="term" value="P:proteolysis"/>
    <property type="evidence" value="ECO:0007669"/>
    <property type="project" value="UniProtKB-KW"/>
</dbReference>
<dbReference type="AlphaFoldDB" id="A0A7Y0N2G6"/>
<feature type="non-terminal residue" evidence="6">
    <location>
        <position position="1"/>
    </location>
</feature>
<comment type="caution">
    <text evidence="6">The sequence shown here is derived from an EMBL/GenBank/DDBJ whole genome shotgun (WGS) entry which is preliminary data.</text>
</comment>
<gene>
    <name evidence="6" type="ORF">HKB35_29100</name>
</gene>
<sequence>ELATRQDIRTLFAKEFGSDGKDSYNAISYYDYLATIRPDYTLANHDIAVVVASGAIMDGQQPRGTVGGDTVASLLRQARNDEKVKAVVLRVDSPGGSAFASEVIRNEVEALKKAGKPVVVSMSSLAASGGYWISMSADKIVAQPTTLTGSIGIFSV</sequence>
<feature type="domain" description="Peptidase S49" evidence="5">
    <location>
        <begin position="111"/>
        <end position="154"/>
    </location>
</feature>
<keyword evidence="2" id="KW-0645">Protease</keyword>